<dbReference type="InterPro" id="IPR034804">
    <property type="entry name" value="SQR/QFR_C/D"/>
</dbReference>
<keyword evidence="4" id="KW-0812">Transmembrane</keyword>
<keyword evidence="8 12" id="KW-0496">Mitochondrion</keyword>
<feature type="binding site" evidence="10">
    <location>
        <position position="97"/>
    </location>
    <ligand>
        <name>a ubiquinone</name>
        <dbReference type="ChEBI" id="CHEBI:16389"/>
        <note>ligand shared with IP/SDHB</note>
    </ligand>
</feature>
<keyword evidence="14" id="KW-1185">Reference proteome</keyword>
<evidence type="ECO:0000256" key="10">
    <source>
        <dbReference type="PIRSR" id="PIRSR607992-1"/>
    </source>
</evidence>
<dbReference type="OrthoDB" id="18577at2759"/>
<keyword evidence="11" id="KW-0408">Iron</keyword>
<evidence type="ECO:0000256" key="6">
    <source>
        <dbReference type="ARBA" id="ARBA00022946"/>
    </source>
</evidence>
<keyword evidence="11" id="KW-0479">Metal-binding</keyword>
<dbReference type="AlphaFoldDB" id="K0TL49"/>
<dbReference type="GO" id="GO:0006121">
    <property type="term" value="P:mitochondrial electron transport, succinate to ubiquinone"/>
    <property type="evidence" value="ECO:0007669"/>
    <property type="project" value="TreeGrafter"/>
</dbReference>
<dbReference type="GO" id="GO:0005743">
    <property type="term" value="C:mitochondrial inner membrane"/>
    <property type="evidence" value="ECO:0007669"/>
    <property type="project" value="UniProtKB-SubCell"/>
</dbReference>
<proteinExistence type="inferred from homology"/>
<dbReference type="eggNOG" id="ENOG502R66W">
    <property type="taxonomic scope" value="Eukaryota"/>
</dbReference>
<keyword evidence="5 12" id="KW-0999">Mitochondrion inner membrane</keyword>
<dbReference type="GO" id="GO:0046872">
    <property type="term" value="F:metal ion binding"/>
    <property type="evidence" value="ECO:0007669"/>
    <property type="project" value="UniProtKB-KW"/>
</dbReference>
<evidence type="ECO:0000256" key="9">
    <source>
        <dbReference type="ARBA" id="ARBA00023136"/>
    </source>
</evidence>
<evidence type="ECO:0000256" key="7">
    <source>
        <dbReference type="ARBA" id="ARBA00022989"/>
    </source>
</evidence>
<evidence type="ECO:0000256" key="12">
    <source>
        <dbReference type="RuleBase" id="RU364031"/>
    </source>
</evidence>
<organism evidence="13 14">
    <name type="scientific">Thalassiosira oceanica</name>
    <name type="common">Marine diatom</name>
    <dbReference type="NCBI Taxonomy" id="159749"/>
    <lineage>
        <taxon>Eukaryota</taxon>
        <taxon>Sar</taxon>
        <taxon>Stramenopiles</taxon>
        <taxon>Ochrophyta</taxon>
        <taxon>Bacillariophyta</taxon>
        <taxon>Coscinodiscophyceae</taxon>
        <taxon>Thalassiosirophycidae</taxon>
        <taxon>Thalassiosirales</taxon>
        <taxon>Thalassiosiraceae</taxon>
        <taxon>Thalassiosira</taxon>
    </lineage>
</organism>
<dbReference type="PANTHER" id="PTHR13337">
    <property type="entry name" value="SUCCINATE DEHYDROGENASE"/>
    <property type="match status" value="1"/>
</dbReference>
<evidence type="ECO:0000256" key="11">
    <source>
        <dbReference type="PIRSR" id="PIRSR607992-2"/>
    </source>
</evidence>
<dbReference type="Gene3D" id="1.20.1300.10">
    <property type="entry name" value="Fumarate reductase/succinate dehydrogenase, transmembrane subunit"/>
    <property type="match status" value="1"/>
</dbReference>
<dbReference type="GO" id="GO:0020037">
    <property type="term" value="F:heme binding"/>
    <property type="evidence" value="ECO:0007669"/>
    <property type="project" value="TreeGrafter"/>
</dbReference>
<dbReference type="PANTHER" id="PTHR13337:SF2">
    <property type="entry name" value="SUCCINATE DEHYDROGENASE [UBIQUINONE] CYTOCHROME B SMALL SUBUNIT, MITOCHONDRIAL"/>
    <property type="match status" value="1"/>
</dbReference>
<comment type="subcellular location">
    <subcellularLocation>
        <location evidence="1 12">Mitochondrion inner membrane</location>
        <topology evidence="1 12">Multi-pass membrane protein</topology>
    </subcellularLocation>
</comment>
<evidence type="ECO:0000256" key="4">
    <source>
        <dbReference type="ARBA" id="ARBA00022692"/>
    </source>
</evidence>
<keyword evidence="7" id="KW-1133">Transmembrane helix</keyword>
<comment type="caution">
    <text evidence="13">The sequence shown here is derived from an EMBL/GenBank/DDBJ whole genome shotgun (WGS) entry which is preliminary data.</text>
</comment>
<evidence type="ECO:0000256" key="2">
    <source>
        <dbReference type="ARBA" id="ARBA00007294"/>
    </source>
</evidence>
<evidence type="ECO:0000313" key="13">
    <source>
        <dbReference type="EMBL" id="EJK71547.1"/>
    </source>
</evidence>
<dbReference type="EMBL" id="AGNL01007085">
    <property type="protein sequence ID" value="EJK71547.1"/>
    <property type="molecule type" value="Genomic_DNA"/>
</dbReference>
<evidence type="ECO:0000256" key="3">
    <source>
        <dbReference type="ARBA" id="ARBA00022448"/>
    </source>
</evidence>
<dbReference type="OMA" id="NYVATDY"/>
<dbReference type="Proteomes" id="UP000266841">
    <property type="component" value="Unassembled WGS sequence"/>
</dbReference>
<evidence type="ECO:0000256" key="1">
    <source>
        <dbReference type="ARBA" id="ARBA00004448"/>
    </source>
</evidence>
<name>K0TL49_THAOC</name>
<sequence>MLGRIIQPAAAAGRGHASSASRAILRRHKSAWAGDAGRKATHYHHHMTTFLAVSTPLYMLAPSSLTDGAVDKVFGLGIAASVAGHSWIGMSYVATDYVPKVSKGLVGPVRVFNAALAGITLLGLGKVALNDRGGIKGMLIGLWRPVEKEGSGEVGK</sequence>
<evidence type="ECO:0000256" key="5">
    <source>
        <dbReference type="ARBA" id="ARBA00022792"/>
    </source>
</evidence>
<feature type="binding site" description="axial binding residue" evidence="11">
    <location>
        <position position="85"/>
    </location>
    <ligand>
        <name>heme b</name>
        <dbReference type="ChEBI" id="CHEBI:60344"/>
        <note>ligand shared with SDHC</note>
    </ligand>
    <ligandPart>
        <name>Fe</name>
        <dbReference type="ChEBI" id="CHEBI:18248"/>
    </ligandPart>
</feature>
<keyword evidence="3" id="KW-0813">Transport</keyword>
<keyword evidence="9 12" id="KW-0472">Membrane</keyword>
<dbReference type="InterPro" id="IPR007992">
    <property type="entry name" value="CybS"/>
</dbReference>
<evidence type="ECO:0000313" key="14">
    <source>
        <dbReference type="Proteomes" id="UP000266841"/>
    </source>
</evidence>
<keyword evidence="6 12" id="KW-0809">Transit peptide</keyword>
<dbReference type="GO" id="GO:0048039">
    <property type="term" value="F:ubiquinone binding"/>
    <property type="evidence" value="ECO:0007669"/>
    <property type="project" value="TreeGrafter"/>
</dbReference>
<dbReference type="GO" id="GO:0006099">
    <property type="term" value="P:tricarboxylic acid cycle"/>
    <property type="evidence" value="ECO:0007669"/>
    <property type="project" value="TreeGrafter"/>
</dbReference>
<reference evidence="13 14" key="1">
    <citation type="journal article" date="2012" name="Genome Biol.">
        <title>Genome and low-iron response of an oceanic diatom adapted to chronic iron limitation.</title>
        <authorList>
            <person name="Lommer M."/>
            <person name="Specht M."/>
            <person name="Roy A.S."/>
            <person name="Kraemer L."/>
            <person name="Andreson R."/>
            <person name="Gutowska M.A."/>
            <person name="Wolf J."/>
            <person name="Bergner S.V."/>
            <person name="Schilhabel M.B."/>
            <person name="Klostermeier U.C."/>
            <person name="Beiko R.G."/>
            <person name="Rosenstiel P."/>
            <person name="Hippler M."/>
            <person name="Laroche J."/>
        </authorList>
    </citation>
    <scope>NUCLEOTIDE SEQUENCE [LARGE SCALE GENOMIC DNA]</scope>
    <source>
        <strain evidence="13 14">CCMP1005</strain>
    </source>
</reference>
<protein>
    <recommendedName>
        <fullName evidence="12">Succinate dehydrogenase [ubiquinone] cytochrome b small subunit</fullName>
    </recommendedName>
</protein>
<evidence type="ECO:0000256" key="8">
    <source>
        <dbReference type="ARBA" id="ARBA00023128"/>
    </source>
</evidence>
<accession>K0TL49</accession>
<comment type="similarity">
    <text evidence="2 12">Belongs to the CybS family.</text>
</comment>
<gene>
    <name evidence="13" type="ORF">THAOC_06999</name>
</gene>